<evidence type="ECO:0000256" key="7">
    <source>
        <dbReference type="ARBA" id="ARBA00022771"/>
    </source>
</evidence>
<evidence type="ECO:0000256" key="8">
    <source>
        <dbReference type="ARBA" id="ARBA00022786"/>
    </source>
</evidence>
<dbReference type="OrthoDB" id="2122982at2759"/>
<dbReference type="PROSITE" id="PS50297">
    <property type="entry name" value="ANK_REP_REGION"/>
    <property type="match status" value="1"/>
</dbReference>
<protein>
    <recommendedName>
        <fullName evidence="3">RING-type E3 ubiquitin transferase</fullName>
        <ecNumber evidence="3">2.3.2.27</ecNumber>
    </recommendedName>
</protein>
<evidence type="ECO:0000256" key="10">
    <source>
        <dbReference type="ARBA" id="ARBA00023043"/>
    </source>
</evidence>
<evidence type="ECO:0000256" key="9">
    <source>
        <dbReference type="ARBA" id="ARBA00022833"/>
    </source>
</evidence>
<feature type="compositionally biased region" description="Basic and acidic residues" evidence="13">
    <location>
        <begin position="205"/>
        <end position="245"/>
    </location>
</feature>
<dbReference type="Proteomes" id="UP000245119">
    <property type="component" value="Linkage Group LG2"/>
</dbReference>
<keyword evidence="9" id="KW-0862">Zinc</keyword>
<sequence length="792" mass="85381">MSNMLISAGAFVDVENQDGRMPLSYGNIEVRKGVKMFIKNNQSAVKFKTGRGSVESLFSDFGEQDNLEETLRGVGLPCGLCGHPTSDVTLYPCQHKCVCSGCSVAVTCCPLCDEPVSEKIKTGSDVTRLPDSNTQFNVDSTSSQEAGPPPSDTQPIEDLASSQQVASAASDTQFTEGLSDSEKTKPETNNEVLVGMTDSGGSDSGSEKRPTDKESNKQRQKDHEVTERKEEKQEKKEEAPKEEKSMQQVGNEAREFVDLSFASGDQVAIQVRETELKQLQRGFGGCTRGMIKCIGQTGVIQEFAVEGSIPVVSFGSDTNIAYRFNPTTLLKVSEFHVGDTVRIKPDVELLKLLNSKVGWRPQMNAAVGKVGKVQQIDKDKNLYVTFGSSLFLFAPAACVHAPCAPLEVISVGSESQHVDDGSVSESRRLFMKLRESLLSERTVAMAMETLGRWRDCWARSSMTMTSLGHEDIAVLLVGRGADLNHKYPSGDIPLHMAVFKDMKILVQSMIEHGVDVNAKIFFHIDSKDAVKTKFRSSFTFDHPVEVQEALQGLEMPCGVCFLAQSCQSAALSTQTRIVSARANSSGLPLPLAQVESSASSLPTTIVSPTPTASEAVVTTSISTTTTTTTTTASLSQTSSSSGASCGSVSSKGSCDEAKVFAGNEFSGGENCRKAAIESRIGIEGVVTAVPSPQTPAVSVKYTEKQSYRLNPAVLVKITSFTQGDVVRVRSDAQQVRFLNKSLGWSETMEKVCGKVGRVRAVDSSCHVTVRLGSQELKFHARLLDAGTRRTTG</sequence>
<comment type="pathway">
    <text evidence="2">Protein modification; protein ubiquitination.</text>
</comment>
<dbReference type="GO" id="GO:0016567">
    <property type="term" value="P:protein ubiquitination"/>
    <property type="evidence" value="ECO:0007669"/>
    <property type="project" value="UniProtKB-UniPathway"/>
</dbReference>
<keyword evidence="5" id="KW-0479">Metal-binding</keyword>
<organism evidence="15 16">
    <name type="scientific">Pomacea canaliculata</name>
    <name type="common">Golden apple snail</name>
    <dbReference type="NCBI Taxonomy" id="400727"/>
    <lineage>
        <taxon>Eukaryota</taxon>
        <taxon>Metazoa</taxon>
        <taxon>Spiralia</taxon>
        <taxon>Lophotrochozoa</taxon>
        <taxon>Mollusca</taxon>
        <taxon>Gastropoda</taxon>
        <taxon>Caenogastropoda</taxon>
        <taxon>Architaenioglossa</taxon>
        <taxon>Ampullarioidea</taxon>
        <taxon>Ampullariidae</taxon>
        <taxon>Pomacea</taxon>
    </lineage>
</organism>
<evidence type="ECO:0000259" key="14">
    <source>
        <dbReference type="PROSITE" id="PS50089"/>
    </source>
</evidence>
<keyword evidence="16" id="KW-1185">Reference proteome</keyword>
<dbReference type="PANTHER" id="PTHR24202:SF4">
    <property type="entry name" value="E3 UBIQUITIN-PROTEIN LIGASE MIB2-RELATED"/>
    <property type="match status" value="1"/>
</dbReference>
<evidence type="ECO:0000313" key="16">
    <source>
        <dbReference type="Proteomes" id="UP000245119"/>
    </source>
</evidence>
<feature type="compositionally biased region" description="Polar residues" evidence="13">
    <location>
        <begin position="130"/>
        <end position="145"/>
    </location>
</feature>
<dbReference type="STRING" id="400727.A0A2T7PQ21"/>
<dbReference type="Pfam" id="PF13920">
    <property type="entry name" value="zf-C3HC4_3"/>
    <property type="match status" value="1"/>
</dbReference>
<keyword evidence="8" id="KW-0833">Ubl conjugation pathway</keyword>
<name>A0A2T7PQ21_POMCA</name>
<dbReference type="SMART" id="SM00248">
    <property type="entry name" value="ANK"/>
    <property type="match status" value="2"/>
</dbReference>
<evidence type="ECO:0000256" key="5">
    <source>
        <dbReference type="ARBA" id="ARBA00022723"/>
    </source>
</evidence>
<keyword evidence="7 12" id="KW-0863">Zinc-finger</keyword>
<dbReference type="Gene3D" id="3.30.40.10">
    <property type="entry name" value="Zinc/RING finger domain, C3HC4 (zinc finger)"/>
    <property type="match status" value="1"/>
</dbReference>
<dbReference type="GO" id="GO:0005737">
    <property type="term" value="C:cytoplasm"/>
    <property type="evidence" value="ECO:0007669"/>
    <property type="project" value="TreeGrafter"/>
</dbReference>
<keyword evidence="6" id="KW-0677">Repeat</keyword>
<dbReference type="UniPathway" id="UPA00143"/>
<dbReference type="Gene3D" id="1.25.40.20">
    <property type="entry name" value="Ankyrin repeat-containing domain"/>
    <property type="match status" value="1"/>
</dbReference>
<feature type="domain" description="RING-type" evidence="14">
    <location>
        <begin position="78"/>
        <end position="113"/>
    </location>
</feature>
<keyword evidence="10 11" id="KW-0040">ANK repeat</keyword>
<dbReference type="GO" id="GO:0008270">
    <property type="term" value="F:zinc ion binding"/>
    <property type="evidence" value="ECO:0007669"/>
    <property type="project" value="UniProtKB-KW"/>
</dbReference>
<dbReference type="InterPro" id="IPR036770">
    <property type="entry name" value="Ankyrin_rpt-contain_sf"/>
</dbReference>
<evidence type="ECO:0000256" key="2">
    <source>
        <dbReference type="ARBA" id="ARBA00004906"/>
    </source>
</evidence>
<dbReference type="PANTHER" id="PTHR24202">
    <property type="entry name" value="E3 UBIQUITIN-PROTEIN LIGASE MIB2"/>
    <property type="match status" value="1"/>
</dbReference>
<evidence type="ECO:0000256" key="11">
    <source>
        <dbReference type="PROSITE-ProRule" id="PRU00023"/>
    </source>
</evidence>
<dbReference type="AlphaFoldDB" id="A0A2T7PQ21"/>
<comment type="catalytic activity">
    <reaction evidence="1">
        <text>S-ubiquitinyl-[E2 ubiquitin-conjugating enzyme]-L-cysteine + [acceptor protein]-L-lysine = [E2 ubiquitin-conjugating enzyme]-L-cysteine + N(6)-ubiquitinyl-[acceptor protein]-L-lysine.</text>
        <dbReference type="EC" id="2.3.2.27"/>
    </reaction>
</comment>
<comment type="caution">
    <text evidence="15">The sequence shown here is derived from an EMBL/GenBank/DDBJ whole genome shotgun (WGS) entry which is preliminary data.</text>
</comment>
<dbReference type="SUPFAM" id="SSF48403">
    <property type="entry name" value="Ankyrin repeat"/>
    <property type="match status" value="1"/>
</dbReference>
<evidence type="ECO:0000313" key="15">
    <source>
        <dbReference type="EMBL" id="PVD35500.1"/>
    </source>
</evidence>
<dbReference type="InterPro" id="IPR002110">
    <property type="entry name" value="Ankyrin_rpt"/>
</dbReference>
<feature type="repeat" description="ANK" evidence="11">
    <location>
        <begin position="489"/>
        <end position="521"/>
    </location>
</feature>
<accession>A0A2T7PQ21</accession>
<feature type="region of interest" description="Disordered" evidence="13">
    <location>
        <begin position="623"/>
        <end position="644"/>
    </location>
</feature>
<keyword evidence="4" id="KW-0808">Transferase</keyword>
<dbReference type="EC" id="2.3.2.27" evidence="3"/>
<dbReference type="Pfam" id="PF18346">
    <property type="entry name" value="SH3_15"/>
    <property type="match status" value="2"/>
</dbReference>
<dbReference type="InterPro" id="IPR001841">
    <property type="entry name" value="Znf_RING"/>
</dbReference>
<dbReference type="InterPro" id="IPR013083">
    <property type="entry name" value="Znf_RING/FYVE/PHD"/>
</dbReference>
<reference evidence="15 16" key="1">
    <citation type="submission" date="2018-04" db="EMBL/GenBank/DDBJ databases">
        <title>The genome of golden apple snail Pomacea canaliculata provides insight into stress tolerance and invasive adaptation.</title>
        <authorList>
            <person name="Liu C."/>
            <person name="Liu B."/>
            <person name="Ren Y."/>
            <person name="Zhang Y."/>
            <person name="Wang H."/>
            <person name="Li S."/>
            <person name="Jiang F."/>
            <person name="Yin L."/>
            <person name="Zhang G."/>
            <person name="Qian W."/>
            <person name="Fan W."/>
        </authorList>
    </citation>
    <scope>NUCLEOTIDE SEQUENCE [LARGE SCALE GENOMIC DNA]</scope>
    <source>
        <strain evidence="15">SZHN2017</strain>
        <tissue evidence="15">Muscle</tissue>
    </source>
</reference>
<dbReference type="PROSITE" id="PS50088">
    <property type="entry name" value="ANK_REPEAT"/>
    <property type="match status" value="1"/>
</dbReference>
<dbReference type="EMBL" id="PZQS01000002">
    <property type="protein sequence ID" value="PVD35500.1"/>
    <property type="molecule type" value="Genomic_DNA"/>
</dbReference>
<evidence type="ECO:0000256" key="4">
    <source>
        <dbReference type="ARBA" id="ARBA00022679"/>
    </source>
</evidence>
<evidence type="ECO:0000256" key="12">
    <source>
        <dbReference type="PROSITE-ProRule" id="PRU00175"/>
    </source>
</evidence>
<feature type="compositionally biased region" description="Low complexity" evidence="13">
    <location>
        <begin position="160"/>
        <end position="170"/>
    </location>
</feature>
<proteinExistence type="predicted"/>
<dbReference type="PROSITE" id="PS50089">
    <property type="entry name" value="ZF_RING_2"/>
    <property type="match status" value="1"/>
</dbReference>
<evidence type="ECO:0000256" key="13">
    <source>
        <dbReference type="SAM" id="MobiDB-lite"/>
    </source>
</evidence>
<evidence type="ECO:0000256" key="1">
    <source>
        <dbReference type="ARBA" id="ARBA00000900"/>
    </source>
</evidence>
<gene>
    <name evidence="15" type="ORF">C0Q70_02463</name>
</gene>
<feature type="region of interest" description="Disordered" evidence="13">
    <location>
        <begin position="120"/>
        <end position="250"/>
    </location>
</feature>
<dbReference type="GO" id="GO:0061630">
    <property type="term" value="F:ubiquitin protein ligase activity"/>
    <property type="evidence" value="ECO:0007669"/>
    <property type="project" value="UniProtKB-EC"/>
</dbReference>
<evidence type="ECO:0000256" key="3">
    <source>
        <dbReference type="ARBA" id="ARBA00012483"/>
    </source>
</evidence>
<evidence type="ECO:0000256" key="6">
    <source>
        <dbReference type="ARBA" id="ARBA00022737"/>
    </source>
</evidence>
<dbReference type="InterPro" id="IPR040847">
    <property type="entry name" value="SH3_15"/>
</dbReference>